<proteinExistence type="predicted"/>
<dbReference type="PANTHER" id="PTHR23279">
    <property type="entry name" value="DEFECTIVE PROBOSCIS EXTENSION RESPONSE DPR -RELATED"/>
    <property type="match status" value="1"/>
</dbReference>
<dbReference type="FunFam" id="2.60.40.10:FF:000129">
    <property type="entry name" value="CLUMA_CG018772, isoform A"/>
    <property type="match status" value="1"/>
</dbReference>
<organism evidence="3">
    <name type="scientific">Graphocephala atropunctata</name>
    <dbReference type="NCBI Taxonomy" id="36148"/>
    <lineage>
        <taxon>Eukaryota</taxon>
        <taxon>Metazoa</taxon>
        <taxon>Ecdysozoa</taxon>
        <taxon>Arthropoda</taxon>
        <taxon>Hexapoda</taxon>
        <taxon>Insecta</taxon>
        <taxon>Pterygota</taxon>
        <taxon>Neoptera</taxon>
        <taxon>Paraneoptera</taxon>
        <taxon>Hemiptera</taxon>
        <taxon>Auchenorrhyncha</taxon>
        <taxon>Membracoidea</taxon>
        <taxon>Cicadellidae</taxon>
        <taxon>Cicadellinae</taxon>
        <taxon>Cicadellini</taxon>
        <taxon>Graphocephala</taxon>
    </lineage>
</organism>
<dbReference type="FunFam" id="2.60.40.10:FF:000533">
    <property type="entry name" value="Uncharacterized protein, isoform A"/>
    <property type="match status" value="1"/>
</dbReference>
<dbReference type="InterPro" id="IPR036179">
    <property type="entry name" value="Ig-like_dom_sf"/>
</dbReference>
<sequence>MGALRLWGLASVIVCFAMSGWTQQQDLTMHKDNGEVPAAELSSLRGPYFDTSASKNVTALVGKTAYLNCRVRNLGNRTVSWVRHRDIHLLTVARYTYTSDQRFQSIHSPQNEDWTLQIRYPQRRDSGIYECQVSTTPPIGTSMYLSVVEPITTIVGGPDLYINRGSTLNLTCVVKHSPEPPPAIYWTHNSEEINYDSPRGGVSVITEKGDVTTSYLLIQRAMSADSGKYTCSPSNANSKTVVVHVLNGEQPAAMQHGGQLRLEYPISVFLLSATVTLMS</sequence>
<dbReference type="InterPro" id="IPR037448">
    <property type="entry name" value="Zig-8"/>
</dbReference>
<dbReference type="Gene3D" id="2.60.40.10">
    <property type="entry name" value="Immunoglobulins"/>
    <property type="match status" value="2"/>
</dbReference>
<dbReference type="InterPro" id="IPR007110">
    <property type="entry name" value="Ig-like_dom"/>
</dbReference>
<feature type="signal peptide" evidence="1">
    <location>
        <begin position="1"/>
        <end position="22"/>
    </location>
</feature>
<dbReference type="Pfam" id="PF13927">
    <property type="entry name" value="Ig_3"/>
    <property type="match status" value="1"/>
</dbReference>
<dbReference type="GO" id="GO:0050808">
    <property type="term" value="P:synapse organization"/>
    <property type="evidence" value="ECO:0007669"/>
    <property type="project" value="TreeGrafter"/>
</dbReference>
<dbReference type="SMART" id="SM00408">
    <property type="entry name" value="IGc2"/>
    <property type="match status" value="2"/>
</dbReference>
<dbReference type="EMBL" id="GEBQ01009282">
    <property type="protein sequence ID" value="JAT30695.1"/>
    <property type="molecule type" value="Transcribed_RNA"/>
</dbReference>
<evidence type="ECO:0000259" key="2">
    <source>
        <dbReference type="PROSITE" id="PS50835"/>
    </source>
</evidence>
<protein>
    <recommendedName>
        <fullName evidence="2">Ig-like domain-containing protein</fullName>
    </recommendedName>
</protein>
<feature type="chain" id="PRO_5008587823" description="Ig-like domain-containing protein" evidence="1">
    <location>
        <begin position="23"/>
        <end position="279"/>
    </location>
</feature>
<dbReference type="SMART" id="SM00406">
    <property type="entry name" value="IGv"/>
    <property type="match status" value="1"/>
</dbReference>
<dbReference type="PANTHER" id="PTHR23279:SF13">
    <property type="entry name" value="DEFECTIVE PROBOSCIS EXTENSION RESPONSE 21"/>
    <property type="match status" value="1"/>
</dbReference>
<dbReference type="AlphaFoldDB" id="A0A1B6M443"/>
<dbReference type="SMART" id="SM00409">
    <property type="entry name" value="IG"/>
    <property type="match status" value="2"/>
</dbReference>
<reference evidence="3" key="1">
    <citation type="submission" date="2015-11" db="EMBL/GenBank/DDBJ databases">
        <title>De novo transcriptome assembly of four potential Pierce s Disease insect vectors from Arizona vineyards.</title>
        <authorList>
            <person name="Tassone E.E."/>
        </authorList>
    </citation>
    <scope>NUCLEOTIDE SEQUENCE</scope>
</reference>
<dbReference type="InterPro" id="IPR013783">
    <property type="entry name" value="Ig-like_fold"/>
</dbReference>
<dbReference type="InterPro" id="IPR003598">
    <property type="entry name" value="Ig_sub2"/>
</dbReference>
<feature type="domain" description="Ig-like" evidence="2">
    <location>
        <begin position="47"/>
        <end position="146"/>
    </location>
</feature>
<dbReference type="GO" id="GO:0032589">
    <property type="term" value="C:neuron projection membrane"/>
    <property type="evidence" value="ECO:0007669"/>
    <property type="project" value="TreeGrafter"/>
</dbReference>
<evidence type="ECO:0000256" key="1">
    <source>
        <dbReference type="SAM" id="SignalP"/>
    </source>
</evidence>
<accession>A0A1B6M443</accession>
<dbReference type="InterPro" id="IPR013106">
    <property type="entry name" value="Ig_V-set"/>
</dbReference>
<dbReference type="Pfam" id="PF07686">
    <property type="entry name" value="V-set"/>
    <property type="match status" value="1"/>
</dbReference>
<gene>
    <name evidence="3" type="ORF">g.24256</name>
</gene>
<feature type="domain" description="Ig-like" evidence="2">
    <location>
        <begin position="150"/>
        <end position="242"/>
    </location>
</feature>
<name>A0A1B6M443_9HEMI</name>
<keyword evidence="1" id="KW-0732">Signal</keyword>
<dbReference type="SUPFAM" id="SSF48726">
    <property type="entry name" value="Immunoglobulin"/>
    <property type="match status" value="2"/>
</dbReference>
<dbReference type="PROSITE" id="PS50835">
    <property type="entry name" value="IG_LIKE"/>
    <property type="match status" value="2"/>
</dbReference>
<evidence type="ECO:0000313" key="3">
    <source>
        <dbReference type="EMBL" id="JAT30695.1"/>
    </source>
</evidence>
<dbReference type="InterPro" id="IPR003599">
    <property type="entry name" value="Ig_sub"/>
</dbReference>